<protein>
    <recommendedName>
        <fullName evidence="6">Transcription antitermination protein NusB</fullName>
    </recommendedName>
    <alternativeName>
        <fullName evidence="6">Antitermination factor NusB</fullName>
    </alternativeName>
</protein>
<gene>
    <name evidence="6" type="primary">nusB</name>
    <name evidence="8" type="ORF">U473_04130</name>
</gene>
<dbReference type="GO" id="GO:0003723">
    <property type="term" value="F:RNA binding"/>
    <property type="evidence" value="ECO:0007669"/>
    <property type="project" value="UniProtKB-UniRule"/>
</dbReference>
<evidence type="ECO:0000259" key="7">
    <source>
        <dbReference type="Pfam" id="PF01029"/>
    </source>
</evidence>
<dbReference type="PANTHER" id="PTHR11078:SF3">
    <property type="entry name" value="ANTITERMINATION NUSB DOMAIN-CONTAINING PROTEIN"/>
    <property type="match status" value="1"/>
</dbReference>
<dbReference type="NCBIfam" id="TIGR01951">
    <property type="entry name" value="nusB"/>
    <property type="match status" value="1"/>
</dbReference>
<dbReference type="PANTHER" id="PTHR11078">
    <property type="entry name" value="N UTILIZATION SUBSTANCE PROTEIN B-RELATED"/>
    <property type="match status" value="1"/>
</dbReference>
<dbReference type="HAMAP" id="MF_00073">
    <property type="entry name" value="NusB"/>
    <property type="match status" value="1"/>
</dbReference>
<evidence type="ECO:0000256" key="2">
    <source>
        <dbReference type="ARBA" id="ARBA00022814"/>
    </source>
</evidence>
<evidence type="ECO:0000256" key="4">
    <source>
        <dbReference type="ARBA" id="ARBA00023015"/>
    </source>
</evidence>
<dbReference type="InterPro" id="IPR006027">
    <property type="entry name" value="NusB_RsmB_TIM44"/>
</dbReference>
<organism evidence="8 9">
    <name type="scientific">Tepidibacillus decaturensis</name>
    <dbReference type="NCBI Taxonomy" id="1413211"/>
    <lineage>
        <taxon>Bacteria</taxon>
        <taxon>Bacillati</taxon>
        <taxon>Bacillota</taxon>
        <taxon>Bacilli</taxon>
        <taxon>Bacillales</taxon>
        <taxon>Bacillaceae</taxon>
        <taxon>Tepidibacillus</taxon>
    </lineage>
</organism>
<dbReference type="CDD" id="cd00619">
    <property type="entry name" value="Terminator_NusB"/>
    <property type="match status" value="1"/>
</dbReference>
<keyword evidence="4 6" id="KW-0805">Transcription regulation</keyword>
<dbReference type="Proteomes" id="UP000070352">
    <property type="component" value="Unassembled WGS sequence"/>
</dbReference>
<dbReference type="InterPro" id="IPR011605">
    <property type="entry name" value="NusB_fam"/>
</dbReference>
<keyword evidence="3 6" id="KW-0694">RNA-binding</keyword>
<evidence type="ECO:0000256" key="3">
    <source>
        <dbReference type="ARBA" id="ARBA00022884"/>
    </source>
</evidence>
<keyword evidence="5 6" id="KW-0804">Transcription</keyword>
<proteinExistence type="inferred from homology"/>
<comment type="similarity">
    <text evidence="1 6">Belongs to the NusB family.</text>
</comment>
<name>A0A135L2T1_9BACI</name>
<evidence type="ECO:0000256" key="1">
    <source>
        <dbReference type="ARBA" id="ARBA00005952"/>
    </source>
</evidence>
<dbReference type="Gene3D" id="1.10.940.10">
    <property type="entry name" value="NusB-like"/>
    <property type="match status" value="1"/>
</dbReference>
<keyword evidence="9" id="KW-1185">Reference proteome</keyword>
<dbReference type="RefSeq" id="WP_068723618.1">
    <property type="nucleotide sequence ID" value="NZ_LSKU01000001.1"/>
</dbReference>
<feature type="domain" description="NusB/RsmB/TIM44" evidence="7">
    <location>
        <begin position="7"/>
        <end position="130"/>
    </location>
</feature>
<dbReference type="GO" id="GO:0005829">
    <property type="term" value="C:cytosol"/>
    <property type="evidence" value="ECO:0007669"/>
    <property type="project" value="TreeGrafter"/>
</dbReference>
<dbReference type="STRING" id="1413211.U473_04130"/>
<dbReference type="InterPro" id="IPR035926">
    <property type="entry name" value="NusB-like_sf"/>
</dbReference>
<comment type="function">
    <text evidence="6">Involved in transcription antitermination. Required for transcription of ribosomal RNA (rRNA) genes. Binds specifically to the boxA antiterminator sequence of the ribosomal RNA (rrn) operons.</text>
</comment>
<dbReference type="AlphaFoldDB" id="A0A135L2T1"/>
<evidence type="ECO:0000313" key="9">
    <source>
        <dbReference type="Proteomes" id="UP000070352"/>
    </source>
</evidence>
<dbReference type="GO" id="GO:0006353">
    <property type="term" value="P:DNA-templated transcription termination"/>
    <property type="evidence" value="ECO:0007669"/>
    <property type="project" value="UniProtKB-UniRule"/>
</dbReference>
<dbReference type="OrthoDB" id="9811381at2"/>
<sequence>MKRSVLREKVLQILFQMDLADIEIENAIDSVTEDENFSEEDLSFIKNRVNGSYHHLKEIDEEISQFLKGWQLDRLAKVDRAILRMSTFELMNIEDVPVKVTLNEAVELAKRFGSDQSPKFINGVLGSMVKANPQWDSKGQTVTE</sequence>
<evidence type="ECO:0000313" key="8">
    <source>
        <dbReference type="EMBL" id="KXG43291.1"/>
    </source>
</evidence>
<dbReference type="Pfam" id="PF01029">
    <property type="entry name" value="NusB"/>
    <property type="match status" value="1"/>
</dbReference>
<evidence type="ECO:0000256" key="5">
    <source>
        <dbReference type="ARBA" id="ARBA00023163"/>
    </source>
</evidence>
<accession>A0A135L2T1</accession>
<dbReference type="EMBL" id="LSKU01000001">
    <property type="protein sequence ID" value="KXG43291.1"/>
    <property type="molecule type" value="Genomic_DNA"/>
</dbReference>
<dbReference type="SUPFAM" id="SSF48013">
    <property type="entry name" value="NusB-like"/>
    <property type="match status" value="1"/>
</dbReference>
<reference evidence="8 9" key="1">
    <citation type="submission" date="2016-02" db="EMBL/GenBank/DDBJ databases">
        <title>Draft Genome for Tepidibacillus decaturensis nov. sp. Strain Z9, an Anaerobic, Moderately Thermophilic and Heterotrophic Bacterium from Deep Subsurface of the Illinois Basin, USA.</title>
        <authorList>
            <person name="Dong Y."/>
            <person name="Chang J.Y."/>
            <person name="Sanford R."/>
            <person name="Fouke B.W."/>
        </authorList>
    </citation>
    <scope>NUCLEOTIDE SEQUENCE [LARGE SCALE GENOMIC DNA]</scope>
    <source>
        <strain evidence="8 9">Z9</strain>
    </source>
</reference>
<comment type="caution">
    <text evidence="8">The sequence shown here is derived from an EMBL/GenBank/DDBJ whole genome shotgun (WGS) entry which is preliminary data.</text>
</comment>
<dbReference type="GO" id="GO:0031564">
    <property type="term" value="P:transcription antitermination"/>
    <property type="evidence" value="ECO:0007669"/>
    <property type="project" value="UniProtKB-KW"/>
</dbReference>
<keyword evidence="2 6" id="KW-0889">Transcription antitermination</keyword>
<evidence type="ECO:0000256" key="6">
    <source>
        <dbReference type="HAMAP-Rule" id="MF_00073"/>
    </source>
</evidence>